<keyword evidence="8" id="KW-0520">NAD</keyword>
<comment type="catalytic activity">
    <reaction evidence="1">
        <text>(3S)-hydroxyhexadecanoyl-CoA = (2E)-hexadecenoyl-CoA + H2O</text>
        <dbReference type="Rhea" id="RHEA:31163"/>
        <dbReference type="ChEBI" id="CHEBI:15377"/>
        <dbReference type="ChEBI" id="CHEBI:61526"/>
        <dbReference type="ChEBI" id="CHEBI:62613"/>
    </reaction>
    <physiologicalReaction direction="right-to-left" evidence="1">
        <dbReference type="Rhea" id="RHEA:31165"/>
    </physiologicalReaction>
</comment>
<evidence type="ECO:0000256" key="1">
    <source>
        <dbReference type="ARBA" id="ARBA00000469"/>
    </source>
</evidence>
<dbReference type="InterPro" id="IPR050136">
    <property type="entry name" value="FA_oxidation_alpha_subunit"/>
</dbReference>
<comment type="similarity">
    <text evidence="3">In the central section; belongs to the 3-hydroxyacyl-CoA dehydrogenase family.</text>
</comment>
<evidence type="ECO:0000256" key="7">
    <source>
        <dbReference type="ARBA" id="ARBA00023002"/>
    </source>
</evidence>
<organism evidence="17 18">
    <name type="scientific">Clavelina lepadiformis</name>
    <name type="common">Light-bulb sea squirt</name>
    <name type="synonym">Ascidia lepadiformis</name>
    <dbReference type="NCBI Taxonomy" id="159417"/>
    <lineage>
        <taxon>Eukaryota</taxon>
        <taxon>Metazoa</taxon>
        <taxon>Chordata</taxon>
        <taxon>Tunicata</taxon>
        <taxon>Ascidiacea</taxon>
        <taxon>Aplousobranchia</taxon>
        <taxon>Clavelinidae</taxon>
        <taxon>Clavelina</taxon>
    </lineage>
</organism>
<dbReference type="CDD" id="cd06558">
    <property type="entry name" value="crotonase-like"/>
    <property type="match status" value="1"/>
</dbReference>
<dbReference type="SUPFAM" id="SSF51735">
    <property type="entry name" value="NAD(P)-binding Rossmann-fold domains"/>
    <property type="match status" value="1"/>
</dbReference>
<gene>
    <name evidence="17" type="ORF">CVLEPA_LOCUS31510</name>
</gene>
<accession>A0ABP0H222</accession>
<dbReference type="InterPro" id="IPR008927">
    <property type="entry name" value="6-PGluconate_DH-like_C_sf"/>
</dbReference>
<dbReference type="InterPro" id="IPR006108">
    <property type="entry name" value="3HC_DH_C"/>
</dbReference>
<sequence>MASVLRCLSLLRRTNSVPQQALISSASRAVSMSAALQGKHINVDYQGDIAVVRLDKEGAKMNTLNQEVLEEFVEVFSTIQKNKDVKGAVLISSKPGSFVAGADIGMLKTAGDESQVTEVAKQGQKIFQDLEDSKKPFVAAIHGVALGGGLELTLACQYRIATTDRKTNLGVPEVMLGLLPGAGGTQRLTKLVGVPSALDMAMTGKNIKPKKAKRMGLVDQLVQPLGPGVMDPETATMKYLEQVAIETARGLANGSIAKPTVKFSMMDRIIHSALGVEAVRNYFFDTVKGKALKVSKGLYPAPLKIADVIKEGVTKGKEAGYIAEAAAFGELSQTNVSKALIGLYEGQTHCKKNRFGNPERPPKCVAVLGAGLMGAGIVQVSIDKGYQTIMKDSFSSGLARGQEQIYQGFNTAAKKKKISTFERDQIVANLDATLSYEPLSQADIVIEAVFEDINIKHKVVKETEAVIPEHCVFASNTSALPIAEIAKASKRPEKVIGMHYFSPVDKMQLLEIITTDKTSKDTTAAAVQVGLKQGKLVIVVKDGPGFYTTRLLAPTLSEVIRLLQEGVEPQKIDKLATGFGFPVGIATLLDEVGIDVAVHVSNYLGGVFGERFAGGNVEVLKKLVDGGHAGRKSGKGIYIYSGEKSSSRPINDAAIKVLKEFAITPAQDVGSDSDIQMRLISRFVNEAVMCLQEGILDNPLEGDIGAVFGLGFPPCLGGPFRYVDLYGAKQLVDTMRRFEAAYGTAFTPCSLLLEHAKDESKRFHPS</sequence>
<dbReference type="InterPro" id="IPR029045">
    <property type="entry name" value="ClpP/crotonase-like_dom_sf"/>
</dbReference>
<name>A0ABP0H222_CLALP</name>
<dbReference type="Gene3D" id="1.10.1040.50">
    <property type="match status" value="1"/>
</dbReference>
<evidence type="ECO:0000259" key="15">
    <source>
        <dbReference type="Pfam" id="PF00725"/>
    </source>
</evidence>
<comment type="similarity">
    <text evidence="14">Belongs to the enoyl-CoA hydratase/isomerase family.</text>
</comment>
<dbReference type="InterPro" id="IPR018376">
    <property type="entry name" value="Enoyl-CoA_hyd/isom_CS"/>
</dbReference>
<comment type="caution">
    <text evidence="17">The sequence shown here is derived from an EMBL/GenBank/DDBJ whole genome shotgun (WGS) entry which is preliminary data.</text>
</comment>
<comment type="catalytic activity">
    <reaction evidence="12">
        <text>(3S)-hydroxyhexadecanoyl-CoA + NAD(+) = 3-oxohexadecanoyl-CoA + NADH + H(+)</text>
        <dbReference type="Rhea" id="RHEA:31159"/>
        <dbReference type="ChEBI" id="CHEBI:15378"/>
        <dbReference type="ChEBI" id="CHEBI:57349"/>
        <dbReference type="ChEBI" id="CHEBI:57540"/>
        <dbReference type="ChEBI" id="CHEBI:57945"/>
        <dbReference type="ChEBI" id="CHEBI:62613"/>
    </reaction>
    <physiologicalReaction direction="left-to-right" evidence="12">
        <dbReference type="Rhea" id="RHEA:31160"/>
    </physiologicalReaction>
</comment>
<dbReference type="Pfam" id="PF00378">
    <property type="entry name" value="ECH_1"/>
    <property type="match status" value="1"/>
</dbReference>
<evidence type="ECO:0000256" key="6">
    <source>
        <dbReference type="ARBA" id="ARBA00022832"/>
    </source>
</evidence>
<dbReference type="PANTHER" id="PTHR43612">
    <property type="entry name" value="TRIFUNCTIONAL ENZYME SUBUNIT ALPHA"/>
    <property type="match status" value="1"/>
</dbReference>
<evidence type="ECO:0000256" key="9">
    <source>
        <dbReference type="ARBA" id="ARBA00023098"/>
    </source>
</evidence>
<dbReference type="InterPro" id="IPR012803">
    <property type="entry name" value="Fa_ox_alpha_mit"/>
</dbReference>
<dbReference type="PROSITE" id="PS00166">
    <property type="entry name" value="ENOYL_COA_HYDRATASE"/>
    <property type="match status" value="1"/>
</dbReference>
<evidence type="ECO:0000256" key="14">
    <source>
        <dbReference type="RuleBase" id="RU003707"/>
    </source>
</evidence>
<evidence type="ECO:0000256" key="11">
    <source>
        <dbReference type="ARBA" id="ARBA00023268"/>
    </source>
</evidence>
<comment type="pathway">
    <text evidence="2">Lipid metabolism; fatty acid beta-oxidation.</text>
</comment>
<dbReference type="NCBIfam" id="TIGR02441">
    <property type="entry name" value="fa_ox_alpha_mit"/>
    <property type="match status" value="1"/>
</dbReference>
<keyword evidence="11" id="KW-0511">Multifunctional enzyme</keyword>
<dbReference type="PANTHER" id="PTHR43612:SF3">
    <property type="entry name" value="TRIFUNCTIONAL ENZYME SUBUNIT ALPHA, MITOCHONDRIAL"/>
    <property type="match status" value="1"/>
</dbReference>
<dbReference type="Proteomes" id="UP001642483">
    <property type="component" value="Unassembled WGS sequence"/>
</dbReference>
<evidence type="ECO:0000256" key="2">
    <source>
        <dbReference type="ARBA" id="ARBA00005005"/>
    </source>
</evidence>
<keyword evidence="10" id="KW-0456">Lyase</keyword>
<dbReference type="SUPFAM" id="SSF52096">
    <property type="entry name" value="ClpP/crotonase"/>
    <property type="match status" value="1"/>
</dbReference>
<feature type="domain" description="3-hydroxyacyl-CoA dehydrogenase C-terminal" evidence="15">
    <location>
        <begin position="545"/>
        <end position="640"/>
    </location>
</feature>
<dbReference type="Gene3D" id="3.40.50.720">
    <property type="entry name" value="NAD(P)-binding Rossmann-like Domain"/>
    <property type="match status" value="1"/>
</dbReference>
<dbReference type="Pfam" id="PF02737">
    <property type="entry name" value="3HCDH_N"/>
    <property type="match status" value="1"/>
</dbReference>
<keyword evidence="7" id="KW-0560">Oxidoreductase</keyword>
<keyword evidence="18" id="KW-1185">Reference proteome</keyword>
<keyword evidence="6" id="KW-0276">Fatty acid metabolism</keyword>
<dbReference type="InterPro" id="IPR036291">
    <property type="entry name" value="NAD(P)-bd_dom_sf"/>
</dbReference>
<feature type="domain" description="3-hydroxyacyl-CoA dehydrogenase NAD binding" evidence="16">
    <location>
        <begin position="365"/>
        <end position="542"/>
    </location>
</feature>
<evidence type="ECO:0000259" key="16">
    <source>
        <dbReference type="Pfam" id="PF02737"/>
    </source>
</evidence>
<evidence type="ECO:0000313" key="18">
    <source>
        <dbReference type="Proteomes" id="UP001642483"/>
    </source>
</evidence>
<evidence type="ECO:0000313" key="17">
    <source>
        <dbReference type="EMBL" id="CAK8698046.1"/>
    </source>
</evidence>
<keyword evidence="9" id="KW-0443">Lipid metabolism</keyword>
<evidence type="ECO:0000256" key="3">
    <source>
        <dbReference type="ARBA" id="ARBA00007005"/>
    </source>
</evidence>
<dbReference type="Pfam" id="PF00725">
    <property type="entry name" value="3HCDH"/>
    <property type="match status" value="1"/>
</dbReference>
<dbReference type="SUPFAM" id="SSF48179">
    <property type="entry name" value="6-phosphogluconate dehydrogenase C-terminal domain-like"/>
    <property type="match status" value="2"/>
</dbReference>
<evidence type="ECO:0000256" key="5">
    <source>
        <dbReference type="ARBA" id="ARBA00012076"/>
    </source>
</evidence>
<evidence type="ECO:0000256" key="12">
    <source>
        <dbReference type="ARBA" id="ARBA00047613"/>
    </source>
</evidence>
<dbReference type="EC" id="4.2.1.17" evidence="5"/>
<evidence type="ECO:0000256" key="13">
    <source>
        <dbReference type="ARBA" id="ARBA00048361"/>
    </source>
</evidence>
<reference evidence="17 18" key="1">
    <citation type="submission" date="2024-02" db="EMBL/GenBank/DDBJ databases">
        <authorList>
            <person name="Daric V."/>
            <person name="Darras S."/>
        </authorList>
    </citation>
    <scope>NUCLEOTIDE SEQUENCE [LARGE SCALE GENOMIC DNA]</scope>
</reference>
<evidence type="ECO:0000256" key="10">
    <source>
        <dbReference type="ARBA" id="ARBA00023239"/>
    </source>
</evidence>
<dbReference type="Gene3D" id="3.90.226.10">
    <property type="entry name" value="2-enoyl-CoA Hydratase, Chain A, domain 1"/>
    <property type="match status" value="1"/>
</dbReference>
<comment type="catalytic activity">
    <reaction evidence="13">
        <text>(3S)-hydroxydecanoyl-CoA + NAD(+) = 3-oxodecanoyl-CoA + NADH + H(+)</text>
        <dbReference type="Rhea" id="RHEA:31187"/>
        <dbReference type="ChEBI" id="CHEBI:15378"/>
        <dbReference type="ChEBI" id="CHEBI:57540"/>
        <dbReference type="ChEBI" id="CHEBI:57945"/>
        <dbReference type="ChEBI" id="CHEBI:62548"/>
        <dbReference type="ChEBI" id="CHEBI:62616"/>
    </reaction>
    <physiologicalReaction direction="left-to-right" evidence="13">
        <dbReference type="Rhea" id="RHEA:31188"/>
    </physiologicalReaction>
</comment>
<protein>
    <recommendedName>
        <fullName evidence="5">enoyl-CoA hydratase</fullName>
        <ecNumber evidence="5">4.2.1.17</ecNumber>
    </recommendedName>
</protein>
<evidence type="ECO:0000256" key="4">
    <source>
        <dbReference type="ARBA" id="ARBA00008750"/>
    </source>
</evidence>
<comment type="similarity">
    <text evidence="4">In the N-terminal section; belongs to the enoyl-CoA hydratase/isomerase family.</text>
</comment>
<dbReference type="InterPro" id="IPR001753">
    <property type="entry name" value="Enoyl-CoA_hydra/iso"/>
</dbReference>
<proteinExistence type="inferred from homology"/>
<dbReference type="InterPro" id="IPR006176">
    <property type="entry name" value="3-OHacyl-CoA_DH_NAD-bd"/>
</dbReference>
<evidence type="ECO:0000256" key="8">
    <source>
        <dbReference type="ARBA" id="ARBA00023027"/>
    </source>
</evidence>
<dbReference type="EMBL" id="CAWYQH010000174">
    <property type="protein sequence ID" value="CAK8698046.1"/>
    <property type="molecule type" value="Genomic_DNA"/>
</dbReference>